<feature type="domain" description="DAHP synthetase I/KDSA" evidence="2">
    <location>
        <begin position="88"/>
        <end position="330"/>
    </location>
</feature>
<dbReference type="RefSeq" id="WP_054535451.1">
    <property type="nucleotide sequence ID" value="NZ_LGKP01000025.1"/>
</dbReference>
<dbReference type="InterPro" id="IPR052899">
    <property type="entry name" value="Class-I_DAHP_synthase"/>
</dbReference>
<comment type="caution">
    <text evidence="4">The sequence shown here is derived from an EMBL/GenBank/DDBJ whole genome shotgun (WGS) entry which is preliminary data.</text>
</comment>
<dbReference type="Gene3D" id="3.30.70.1140">
    <property type="entry name" value="Phospho-2-dehydro-3-deoxyheptonate aldolase, domain 1"/>
    <property type="match status" value="1"/>
</dbReference>
<dbReference type="InterPro" id="IPR041071">
    <property type="entry name" value="DAHP_snth_FXD"/>
</dbReference>
<dbReference type="Pfam" id="PF00793">
    <property type="entry name" value="DAHP_synth_1"/>
    <property type="match status" value="1"/>
</dbReference>
<dbReference type="GO" id="GO:0009073">
    <property type="term" value="P:aromatic amino acid family biosynthetic process"/>
    <property type="evidence" value="ECO:0007669"/>
    <property type="project" value="InterPro"/>
</dbReference>
<dbReference type="PANTHER" id="PTHR43018">
    <property type="entry name" value="PHOSPHO-2-DEHYDRO-3-DEOXYHEPTONATE ALDOLASE"/>
    <property type="match status" value="1"/>
</dbReference>
<protein>
    <submittedName>
        <fullName evidence="4">3-deoxy-7-phosphoheptulonate synthase</fullName>
    </submittedName>
</protein>
<evidence type="ECO:0000313" key="4">
    <source>
        <dbReference type="EMBL" id="KPL85178.1"/>
    </source>
</evidence>
<accession>A0A0N8GR08</accession>
<dbReference type="OrthoDB" id="9780456at2"/>
<feature type="domain" description="DAHP synthase ferredoxin-like" evidence="3">
    <location>
        <begin position="1"/>
        <end position="67"/>
    </location>
</feature>
<organism evidence="4 5">
    <name type="scientific">Herpetosiphon geysericola</name>
    <dbReference type="NCBI Taxonomy" id="70996"/>
    <lineage>
        <taxon>Bacteria</taxon>
        <taxon>Bacillati</taxon>
        <taxon>Chloroflexota</taxon>
        <taxon>Chloroflexia</taxon>
        <taxon>Herpetosiphonales</taxon>
        <taxon>Herpetosiphonaceae</taxon>
        <taxon>Herpetosiphon</taxon>
    </lineage>
</organism>
<dbReference type="Pfam" id="PF18152">
    <property type="entry name" value="DAHP_snth_FXD"/>
    <property type="match status" value="1"/>
</dbReference>
<keyword evidence="5" id="KW-1185">Reference proteome</keyword>
<name>A0A0N8GR08_9CHLR</name>
<sequence>MIVVMKSHADLTDRDAVLTRLAENNLKGHLSEGEERIVIGVVGAKIPAGLEEQLQSMSGVQTTLRITRPYKLAGREFQQHNTVIRVGDLEIGGGTPVVMAGPCSVESAEQLLSTAHAVKAAGANILRGGAFKPRTSPYAFRGLGEEGLKILAQAREETGLPIITEALNTRDVELVARYTDIIQLGARNMQNFALLEEAGQTGKPIMVKRGPSATVEEWLLAAEYILATGNRNVILCERGIRTYETATRNTLDLNAVAVAKRRTHLPVIADPSHGTGKWYLVAPMALAGLAAGADGLMIEVHHDPDRASSDGPQSLNHLNFAQLMQQVRRLIAALEPELAVA</sequence>
<dbReference type="PANTHER" id="PTHR43018:SF1">
    <property type="entry name" value="PROTEIN AROA(G)"/>
    <property type="match status" value="1"/>
</dbReference>
<dbReference type="AlphaFoldDB" id="A0A0N8GR08"/>
<dbReference type="STRING" id="70996.SE18_15895"/>
<dbReference type="NCBIfam" id="TIGR01361">
    <property type="entry name" value="DAHP_synth_Bsub"/>
    <property type="match status" value="1"/>
</dbReference>
<dbReference type="GO" id="GO:0016740">
    <property type="term" value="F:transferase activity"/>
    <property type="evidence" value="ECO:0007669"/>
    <property type="project" value="UniProtKB-KW"/>
</dbReference>
<dbReference type="Proteomes" id="UP000050277">
    <property type="component" value="Unassembled WGS sequence"/>
</dbReference>
<dbReference type="InterPro" id="IPR013785">
    <property type="entry name" value="Aldolase_TIM"/>
</dbReference>
<evidence type="ECO:0000256" key="1">
    <source>
        <dbReference type="ARBA" id="ARBA00022679"/>
    </source>
</evidence>
<evidence type="ECO:0000313" key="5">
    <source>
        <dbReference type="Proteomes" id="UP000050277"/>
    </source>
</evidence>
<dbReference type="GO" id="GO:0016832">
    <property type="term" value="F:aldehyde-lyase activity"/>
    <property type="evidence" value="ECO:0007669"/>
    <property type="project" value="InterPro"/>
</dbReference>
<dbReference type="InterPro" id="IPR006268">
    <property type="entry name" value="DAHP_syn_2"/>
</dbReference>
<reference evidence="4 5" key="1">
    <citation type="submission" date="2015-07" db="EMBL/GenBank/DDBJ databases">
        <title>Whole genome sequence of Herpetosiphon geysericola DSM 7119.</title>
        <authorList>
            <person name="Hemp J."/>
            <person name="Ward L.M."/>
            <person name="Pace L.A."/>
            <person name="Fischer W.W."/>
        </authorList>
    </citation>
    <scope>NUCLEOTIDE SEQUENCE [LARGE SCALE GENOMIC DNA]</scope>
    <source>
        <strain evidence="4 5">DSM 7119</strain>
    </source>
</reference>
<dbReference type="NCBIfam" id="NF009239">
    <property type="entry name" value="PRK12595.1"/>
    <property type="match status" value="1"/>
</dbReference>
<dbReference type="InterPro" id="IPR006218">
    <property type="entry name" value="DAHP1/KDSA"/>
</dbReference>
<evidence type="ECO:0000259" key="3">
    <source>
        <dbReference type="Pfam" id="PF18152"/>
    </source>
</evidence>
<keyword evidence="1" id="KW-0808">Transferase</keyword>
<proteinExistence type="predicted"/>
<gene>
    <name evidence="4" type="ORF">SE18_15895</name>
</gene>
<dbReference type="Gene3D" id="3.20.20.70">
    <property type="entry name" value="Aldolase class I"/>
    <property type="match status" value="1"/>
</dbReference>
<dbReference type="NCBIfam" id="NF006421">
    <property type="entry name" value="PRK08673.1"/>
    <property type="match status" value="1"/>
</dbReference>
<dbReference type="SUPFAM" id="SSF51569">
    <property type="entry name" value="Aldolase"/>
    <property type="match status" value="1"/>
</dbReference>
<dbReference type="PATRIC" id="fig|70996.4.peg.44"/>
<dbReference type="EMBL" id="LGKP01000025">
    <property type="protein sequence ID" value="KPL85178.1"/>
    <property type="molecule type" value="Genomic_DNA"/>
</dbReference>
<evidence type="ECO:0000259" key="2">
    <source>
        <dbReference type="Pfam" id="PF00793"/>
    </source>
</evidence>